<dbReference type="Pfam" id="PF00884">
    <property type="entry name" value="Sulfatase"/>
    <property type="match status" value="1"/>
</dbReference>
<accession>A0A7X5SCG5</accession>
<dbReference type="Proteomes" id="UP000471082">
    <property type="component" value="Unassembled WGS sequence"/>
</dbReference>
<dbReference type="EMBL" id="JAAGYU010002462">
    <property type="protein sequence ID" value="NEL81318.1"/>
    <property type="molecule type" value="Genomic_DNA"/>
</dbReference>
<sequence length="84" mass="9565">IHTLRGLQDYDTAMIYLSDHGESLGEKGLYLHGVPYAIAPKEQTHVPMVMWFSPEFARDRGLDETCLRHRAGQYTDQDALFPSV</sequence>
<dbReference type="InterPro" id="IPR000917">
    <property type="entry name" value="Sulfatase_N"/>
</dbReference>
<dbReference type="GO" id="GO:0005886">
    <property type="term" value="C:plasma membrane"/>
    <property type="evidence" value="ECO:0007669"/>
    <property type="project" value="UniProtKB-SubCell"/>
</dbReference>
<dbReference type="GO" id="GO:0009244">
    <property type="term" value="P:lipopolysaccharide core region biosynthetic process"/>
    <property type="evidence" value="ECO:0007669"/>
    <property type="project" value="TreeGrafter"/>
</dbReference>
<dbReference type="GO" id="GO:0016776">
    <property type="term" value="F:phosphotransferase activity, phosphate group as acceptor"/>
    <property type="evidence" value="ECO:0007669"/>
    <property type="project" value="TreeGrafter"/>
</dbReference>
<dbReference type="InterPro" id="IPR040423">
    <property type="entry name" value="PEA_transferase"/>
</dbReference>
<gene>
    <name evidence="2" type="ORF">G3W61_34215</name>
</gene>
<dbReference type="Gene3D" id="3.40.720.10">
    <property type="entry name" value="Alkaline Phosphatase, subunit A"/>
    <property type="match status" value="1"/>
</dbReference>
<keyword evidence="2" id="KW-0378">Hydrolase</keyword>
<dbReference type="AlphaFoldDB" id="A0A7X5SCG5"/>
<feature type="non-terminal residue" evidence="2">
    <location>
        <position position="84"/>
    </location>
</feature>
<dbReference type="GO" id="GO:0016787">
    <property type="term" value="F:hydrolase activity"/>
    <property type="evidence" value="ECO:0007669"/>
    <property type="project" value="UniProtKB-KW"/>
</dbReference>
<evidence type="ECO:0000313" key="3">
    <source>
        <dbReference type="Proteomes" id="UP000471082"/>
    </source>
</evidence>
<name>A0A7X5SCG5_XANPE</name>
<organism evidence="2 3">
    <name type="scientific">Xanthomonas perforans</name>
    <dbReference type="NCBI Taxonomy" id="442694"/>
    <lineage>
        <taxon>Bacteria</taxon>
        <taxon>Pseudomonadati</taxon>
        <taxon>Pseudomonadota</taxon>
        <taxon>Gammaproteobacteria</taxon>
        <taxon>Lysobacterales</taxon>
        <taxon>Lysobacteraceae</taxon>
        <taxon>Xanthomonas</taxon>
    </lineage>
</organism>
<dbReference type="SUPFAM" id="SSF53649">
    <property type="entry name" value="Alkaline phosphatase-like"/>
    <property type="match status" value="1"/>
</dbReference>
<proteinExistence type="predicted"/>
<protein>
    <submittedName>
        <fullName evidence="2">Sulfatase-like hydrolase/transferase</fullName>
    </submittedName>
</protein>
<reference evidence="2 3" key="1">
    <citation type="submission" date="2019-11" db="EMBL/GenBank/DDBJ databases">
        <title>Genome-resolved metagenomics to study the prevalence of co-infection and intraspecific heterogeneity among plant pathogen metapopulations.</title>
        <authorList>
            <person name="Newberry E."/>
            <person name="Bhandari R."/>
            <person name="Kemble J."/>
            <person name="Sikora E."/>
            <person name="Potnis N."/>
        </authorList>
    </citation>
    <scope>NUCLEOTIDE SEQUENCE [LARGE SCALE GENOMIC DNA]</scope>
    <source>
        <strain evidence="2">Xp_Tom_Tuscaloosa_18b</strain>
    </source>
</reference>
<comment type="caution">
    <text evidence="2">The sequence shown here is derived from an EMBL/GenBank/DDBJ whole genome shotgun (WGS) entry which is preliminary data.</text>
</comment>
<dbReference type="PANTHER" id="PTHR30443">
    <property type="entry name" value="INNER MEMBRANE PROTEIN"/>
    <property type="match status" value="1"/>
</dbReference>
<evidence type="ECO:0000259" key="1">
    <source>
        <dbReference type="Pfam" id="PF00884"/>
    </source>
</evidence>
<dbReference type="InterPro" id="IPR017850">
    <property type="entry name" value="Alkaline_phosphatase_core_sf"/>
</dbReference>
<evidence type="ECO:0000313" key="2">
    <source>
        <dbReference type="EMBL" id="NEL81318.1"/>
    </source>
</evidence>
<feature type="non-terminal residue" evidence="2">
    <location>
        <position position="1"/>
    </location>
</feature>
<dbReference type="PANTHER" id="PTHR30443:SF0">
    <property type="entry name" value="PHOSPHOETHANOLAMINE TRANSFERASE EPTA"/>
    <property type="match status" value="1"/>
</dbReference>
<keyword evidence="2" id="KW-0808">Transferase</keyword>
<feature type="domain" description="Sulfatase N-terminal" evidence="1">
    <location>
        <begin position="8"/>
        <end position="84"/>
    </location>
</feature>